<dbReference type="AlphaFoldDB" id="A0A096CL03"/>
<dbReference type="OrthoDB" id="9812068at2"/>
<keyword evidence="3 5" id="KW-0378">Hydrolase</keyword>
<dbReference type="SUPFAM" id="SSF52096">
    <property type="entry name" value="ClpP/crotonase"/>
    <property type="match status" value="1"/>
</dbReference>
<dbReference type="EMBL" id="JRNQ01000001">
    <property type="protein sequence ID" value="KGF45979.1"/>
    <property type="molecule type" value="Genomic_DNA"/>
</dbReference>
<gene>
    <name evidence="9" type="ORF">HMPREF0647_00015</name>
</gene>
<dbReference type="PANTHER" id="PTHR32060">
    <property type="entry name" value="TAIL-SPECIFIC PROTEASE"/>
    <property type="match status" value="1"/>
</dbReference>
<dbReference type="PANTHER" id="PTHR32060:SF30">
    <property type="entry name" value="CARBOXY-TERMINAL PROCESSING PROTEASE CTPA"/>
    <property type="match status" value="1"/>
</dbReference>
<accession>A0A096CL03</accession>
<evidence type="ECO:0000259" key="8">
    <source>
        <dbReference type="SMART" id="SM00245"/>
    </source>
</evidence>
<evidence type="ECO:0000313" key="9">
    <source>
        <dbReference type="EMBL" id="KGF45979.1"/>
    </source>
</evidence>
<dbReference type="GO" id="GO:0004175">
    <property type="term" value="F:endopeptidase activity"/>
    <property type="evidence" value="ECO:0007669"/>
    <property type="project" value="TreeGrafter"/>
</dbReference>
<dbReference type="Gene3D" id="2.30.42.10">
    <property type="match status" value="1"/>
</dbReference>
<dbReference type="GO" id="GO:0007165">
    <property type="term" value="P:signal transduction"/>
    <property type="evidence" value="ECO:0007669"/>
    <property type="project" value="TreeGrafter"/>
</dbReference>
<dbReference type="Proteomes" id="UP000029525">
    <property type="component" value="Unassembled WGS sequence"/>
</dbReference>
<evidence type="ECO:0000256" key="1">
    <source>
        <dbReference type="ARBA" id="ARBA00009179"/>
    </source>
</evidence>
<evidence type="ECO:0000259" key="7">
    <source>
        <dbReference type="SMART" id="SM00228"/>
    </source>
</evidence>
<dbReference type="GO" id="GO:0030288">
    <property type="term" value="C:outer membrane-bounded periplasmic space"/>
    <property type="evidence" value="ECO:0007669"/>
    <property type="project" value="TreeGrafter"/>
</dbReference>
<dbReference type="CDD" id="cd06782">
    <property type="entry name" value="cpPDZ_CPP-like"/>
    <property type="match status" value="1"/>
</dbReference>
<sequence length="567" mass="63937">MKKIFISLSLCLLTMIPSALAQNTTDKDHNFKVAKNMETFSAIYKYLDMMYVDTLNADDVVGGSINYMLRSLDPYTVYYPAEDVKDLDLLITGKYAGIGALIRYDMVLKRVTIDEPYEKQPAAEAGLKKGDILLAIDNIDITNKDTKFVSQHLRGDAGTSFILKVLRPTTNKMMKLKITRRAIQMPAVPYYGLQENGIGYLNLNQFTTDCSKDVRRAFIEMKTQGMQKLVLDLRNNGGGSLQEAVNIVNMFVPKGVTLVKTKGRLERANRDYKTTMEPIDTVMPIVVLVNGETASSSEITSGSLQDLDRAVVLGTRTYGKGLVQVPIDLPYNGSLKLTTAKYYIPSGRCIQAINYKHNKGGYIEHVPDSLTKEFHTLGGRIVRDGGGIKPDIEVKPDSLPNIAFYLASAGQDSTEVMHNWEMKYIKNHPTIGAAKTFSITDADYDDFKQTVINSGFKYDRESKKYLDQLEKLAKFEGYYDDAKPEFEVLEKKLKHNLAKDLEFNRKTLKQVLSADLVRVYYYQRGGIENSLQWDKQWQAATKLLLNEDEYNKVLAPTIAKQTTESHK</sequence>
<protein>
    <submittedName>
        <fullName evidence="9">Peptidase S41</fullName>
    </submittedName>
</protein>
<dbReference type="InterPro" id="IPR004447">
    <property type="entry name" value="Peptidase_S41A"/>
</dbReference>
<dbReference type="InterPro" id="IPR036034">
    <property type="entry name" value="PDZ_sf"/>
</dbReference>
<keyword evidence="6" id="KW-0732">Signal</keyword>
<dbReference type="NCBIfam" id="TIGR00225">
    <property type="entry name" value="prc"/>
    <property type="match status" value="1"/>
</dbReference>
<organism evidence="9 10">
    <name type="scientific">Prevotella bivia DNF00320</name>
    <dbReference type="NCBI Taxonomy" id="1401068"/>
    <lineage>
        <taxon>Bacteria</taxon>
        <taxon>Pseudomonadati</taxon>
        <taxon>Bacteroidota</taxon>
        <taxon>Bacteroidia</taxon>
        <taxon>Bacteroidales</taxon>
        <taxon>Prevotellaceae</taxon>
        <taxon>Prevotella</taxon>
    </lineage>
</organism>
<evidence type="ECO:0000256" key="6">
    <source>
        <dbReference type="SAM" id="SignalP"/>
    </source>
</evidence>
<dbReference type="SUPFAM" id="SSF50156">
    <property type="entry name" value="PDZ domain-like"/>
    <property type="match status" value="1"/>
</dbReference>
<dbReference type="RefSeq" id="WP_036865629.1">
    <property type="nucleotide sequence ID" value="NZ_JRNQ01000001.1"/>
</dbReference>
<evidence type="ECO:0000256" key="3">
    <source>
        <dbReference type="ARBA" id="ARBA00022801"/>
    </source>
</evidence>
<comment type="caution">
    <text evidence="9">The sequence shown here is derived from an EMBL/GenBank/DDBJ whole genome shotgun (WGS) entry which is preliminary data.</text>
</comment>
<feature type="signal peptide" evidence="6">
    <location>
        <begin position="1"/>
        <end position="21"/>
    </location>
</feature>
<dbReference type="Gene3D" id="3.90.226.10">
    <property type="entry name" value="2-enoyl-CoA Hydratase, Chain A, domain 1"/>
    <property type="match status" value="1"/>
</dbReference>
<feature type="domain" description="Tail specific protease" evidence="8">
    <location>
        <begin position="171"/>
        <end position="356"/>
    </location>
</feature>
<evidence type="ECO:0000256" key="2">
    <source>
        <dbReference type="ARBA" id="ARBA00022670"/>
    </source>
</evidence>
<dbReference type="SMART" id="SM00228">
    <property type="entry name" value="PDZ"/>
    <property type="match status" value="1"/>
</dbReference>
<dbReference type="GO" id="GO:0006508">
    <property type="term" value="P:proteolysis"/>
    <property type="evidence" value="ECO:0007669"/>
    <property type="project" value="UniProtKB-KW"/>
</dbReference>
<keyword evidence="2 5" id="KW-0645">Protease</keyword>
<evidence type="ECO:0000313" key="10">
    <source>
        <dbReference type="Proteomes" id="UP000029525"/>
    </source>
</evidence>
<feature type="chain" id="PRO_5001917810" evidence="6">
    <location>
        <begin position="22"/>
        <end position="567"/>
    </location>
</feature>
<dbReference type="SMART" id="SM00245">
    <property type="entry name" value="TSPc"/>
    <property type="match status" value="1"/>
</dbReference>
<dbReference type="GO" id="GO:0008236">
    <property type="term" value="F:serine-type peptidase activity"/>
    <property type="evidence" value="ECO:0007669"/>
    <property type="project" value="UniProtKB-KW"/>
</dbReference>
<dbReference type="Gene3D" id="3.30.750.44">
    <property type="match status" value="1"/>
</dbReference>
<dbReference type="CDD" id="cd07560">
    <property type="entry name" value="Peptidase_S41_CPP"/>
    <property type="match status" value="1"/>
</dbReference>
<dbReference type="InterPro" id="IPR001478">
    <property type="entry name" value="PDZ"/>
</dbReference>
<dbReference type="Pfam" id="PF03572">
    <property type="entry name" value="Peptidase_S41"/>
    <property type="match status" value="1"/>
</dbReference>
<dbReference type="InterPro" id="IPR029045">
    <property type="entry name" value="ClpP/crotonase-like_dom_sf"/>
</dbReference>
<evidence type="ECO:0000256" key="4">
    <source>
        <dbReference type="ARBA" id="ARBA00022825"/>
    </source>
</evidence>
<keyword evidence="4 5" id="KW-0720">Serine protease</keyword>
<dbReference type="InterPro" id="IPR005151">
    <property type="entry name" value="Tail-specific_protease"/>
</dbReference>
<dbReference type="Pfam" id="PF17820">
    <property type="entry name" value="PDZ_6"/>
    <property type="match status" value="1"/>
</dbReference>
<feature type="domain" description="PDZ" evidence="7">
    <location>
        <begin position="96"/>
        <end position="169"/>
    </location>
</feature>
<proteinExistence type="inferred from homology"/>
<comment type="similarity">
    <text evidence="1 5">Belongs to the peptidase S41A family.</text>
</comment>
<dbReference type="InterPro" id="IPR041489">
    <property type="entry name" value="PDZ_6"/>
</dbReference>
<reference evidence="9 10" key="1">
    <citation type="submission" date="2014-07" db="EMBL/GenBank/DDBJ databases">
        <authorList>
            <person name="McCorrison J."/>
            <person name="Sanka R."/>
            <person name="Torralba M."/>
            <person name="Gillis M."/>
            <person name="Haft D.H."/>
            <person name="Methe B."/>
            <person name="Sutton G."/>
            <person name="Nelson K.E."/>
        </authorList>
    </citation>
    <scope>NUCLEOTIDE SEQUENCE [LARGE SCALE GENOMIC DNA]</scope>
    <source>
        <strain evidence="9 10">DNF00320</strain>
    </source>
</reference>
<evidence type="ECO:0000256" key="5">
    <source>
        <dbReference type="RuleBase" id="RU004404"/>
    </source>
</evidence>
<name>A0A096CL03_9BACT</name>